<evidence type="ECO:0000256" key="2">
    <source>
        <dbReference type="PROSITE-ProRule" id="PRU00703"/>
    </source>
</evidence>
<dbReference type="EMBL" id="JPEO01000007">
    <property type="protein sequence ID" value="KFZ37304.1"/>
    <property type="molecule type" value="Genomic_DNA"/>
</dbReference>
<dbReference type="STRING" id="1515746.HR45_11585"/>
<evidence type="ECO:0000259" key="3">
    <source>
        <dbReference type="PROSITE" id="PS51371"/>
    </source>
</evidence>
<dbReference type="SUPFAM" id="SSF54631">
    <property type="entry name" value="CBS-domain pair"/>
    <property type="match status" value="1"/>
</dbReference>
<keyword evidence="1 2" id="KW-0129">CBS domain</keyword>
<dbReference type="InterPro" id="IPR051257">
    <property type="entry name" value="Diverse_CBS-Domain"/>
</dbReference>
<name>A0A094JGZ9_9GAMM</name>
<evidence type="ECO:0000256" key="1">
    <source>
        <dbReference type="ARBA" id="ARBA00023122"/>
    </source>
</evidence>
<dbReference type="AlphaFoldDB" id="A0A094JGZ9"/>
<dbReference type="PROSITE" id="PS51371">
    <property type="entry name" value="CBS"/>
    <property type="match status" value="2"/>
</dbReference>
<proteinExistence type="predicted"/>
<evidence type="ECO:0000313" key="4">
    <source>
        <dbReference type="EMBL" id="KFZ37304.1"/>
    </source>
</evidence>
<dbReference type="PANTHER" id="PTHR43080:SF2">
    <property type="entry name" value="CBS DOMAIN-CONTAINING PROTEIN"/>
    <property type="match status" value="1"/>
</dbReference>
<dbReference type="Pfam" id="PF00571">
    <property type="entry name" value="CBS"/>
    <property type="match status" value="2"/>
</dbReference>
<dbReference type="PANTHER" id="PTHR43080">
    <property type="entry name" value="CBS DOMAIN-CONTAINING PROTEIN CBSX3, MITOCHONDRIAL"/>
    <property type="match status" value="1"/>
</dbReference>
<feature type="domain" description="CBS" evidence="3">
    <location>
        <begin position="10"/>
        <end position="69"/>
    </location>
</feature>
<evidence type="ECO:0000313" key="5">
    <source>
        <dbReference type="Proteomes" id="UP000029264"/>
    </source>
</evidence>
<dbReference type="OrthoDB" id="9790355at2"/>
<sequence length="138" mass="15357">MDSLRVEDFMDRFPVKLSAEMTIAQAVELLLKEHKPGAPVVAPNGHLVGFLSQQDCMGAMLKSSYYCDLTDLVKDRMRTDVLSVSPDHSILLLAEQMLGQKPKIYPVVEHGQVIGVIDRYNVLSAINGYMKQCYMAPA</sequence>
<dbReference type="eggNOG" id="COG0517">
    <property type="taxonomic scope" value="Bacteria"/>
</dbReference>
<comment type="caution">
    <text evidence="4">The sequence shown here is derived from an EMBL/GenBank/DDBJ whole genome shotgun (WGS) entry which is preliminary data.</text>
</comment>
<dbReference type="InterPro" id="IPR044729">
    <property type="entry name" value="CBS_bac"/>
</dbReference>
<dbReference type="SMART" id="SM00116">
    <property type="entry name" value="CBS"/>
    <property type="match status" value="2"/>
</dbReference>
<dbReference type="Gene3D" id="3.10.580.10">
    <property type="entry name" value="CBS-domain"/>
    <property type="match status" value="1"/>
</dbReference>
<feature type="domain" description="CBS" evidence="3">
    <location>
        <begin position="77"/>
        <end position="133"/>
    </location>
</feature>
<reference evidence="4 5" key="1">
    <citation type="submission" date="2014-06" db="EMBL/GenBank/DDBJ databases">
        <title>Shewanella sp. YQH10.</title>
        <authorList>
            <person name="Liu Y."/>
            <person name="Zeng R."/>
        </authorList>
    </citation>
    <scope>NUCLEOTIDE SEQUENCE [LARGE SCALE GENOMIC DNA]</scope>
    <source>
        <strain evidence="4 5">YQH10</strain>
    </source>
</reference>
<dbReference type="Proteomes" id="UP000029264">
    <property type="component" value="Unassembled WGS sequence"/>
</dbReference>
<organism evidence="4 5">
    <name type="scientific">Shewanella mangrovi</name>
    <dbReference type="NCBI Taxonomy" id="1515746"/>
    <lineage>
        <taxon>Bacteria</taxon>
        <taxon>Pseudomonadati</taxon>
        <taxon>Pseudomonadota</taxon>
        <taxon>Gammaproteobacteria</taxon>
        <taxon>Alteromonadales</taxon>
        <taxon>Shewanellaceae</taxon>
        <taxon>Shewanella</taxon>
    </lineage>
</organism>
<gene>
    <name evidence="4" type="ORF">HR45_11585</name>
</gene>
<dbReference type="CDD" id="cd04629">
    <property type="entry name" value="CBS_pair_bac"/>
    <property type="match status" value="1"/>
</dbReference>
<dbReference type="InterPro" id="IPR046342">
    <property type="entry name" value="CBS_dom_sf"/>
</dbReference>
<keyword evidence="5" id="KW-1185">Reference proteome</keyword>
<protein>
    <recommendedName>
        <fullName evidence="3">CBS domain-containing protein</fullName>
    </recommendedName>
</protein>
<dbReference type="InterPro" id="IPR000644">
    <property type="entry name" value="CBS_dom"/>
</dbReference>
<dbReference type="RefSeq" id="WP_037443019.1">
    <property type="nucleotide sequence ID" value="NZ_JPEO01000007.1"/>
</dbReference>
<accession>A0A094JGZ9</accession>